<dbReference type="SMART" id="SM00827">
    <property type="entry name" value="PKS_AT"/>
    <property type="match status" value="1"/>
</dbReference>
<dbReference type="InterPro" id="IPR036770">
    <property type="entry name" value="Ankyrin_rpt-contain_sf"/>
</dbReference>
<evidence type="ECO:0000313" key="4">
    <source>
        <dbReference type="Proteomes" id="UP001489004"/>
    </source>
</evidence>
<dbReference type="Pfam" id="PF12796">
    <property type="entry name" value="Ank_2"/>
    <property type="match status" value="1"/>
</dbReference>
<feature type="repeat" description="ANK" evidence="1">
    <location>
        <begin position="50"/>
        <end position="82"/>
    </location>
</feature>
<evidence type="ECO:0000256" key="1">
    <source>
        <dbReference type="PROSITE-ProRule" id="PRU00023"/>
    </source>
</evidence>
<dbReference type="PANTHER" id="PTHR47170:SF2">
    <property type="entry name" value="MALONYL-COA:ACP TRANSACYLASE (MAT) DOMAIN-CONTAINING PROTEIN"/>
    <property type="match status" value="1"/>
</dbReference>
<dbReference type="GO" id="GO:0016740">
    <property type="term" value="F:transferase activity"/>
    <property type="evidence" value="ECO:0007669"/>
    <property type="project" value="InterPro"/>
</dbReference>
<dbReference type="SUPFAM" id="SSF55048">
    <property type="entry name" value="Probable ACP-binding domain of malonyl-CoA ACP transacylase"/>
    <property type="match status" value="1"/>
</dbReference>
<sequence>MPRDMTGTGRYPPQPLYKPIAFYSSVRLGDPEQLARVMETDPYFTTQDNGAGAPIHFATTYKQLDMIHHLLNNGAEINQRDDKGFTPLHRAAYLAHYDGYLEIYEYLLSRGADPSILTEDYDTYLDPGRKLPTEVAIDNEDIQAKLKALEKKYASVKKVHEPHPDIGCWWALYDYGADAIKTWKLDYVHPYPEELKRQKDLEEHKRLKAERRARRAAAAAAAKADPAAASSSAPARAPVPATPIAFLFPGQGSQAVGMLQESKDIPAVKDMLARAQAVLGYDLLALSLEGPKAKLDDTVYAQPALFVAGLAAVERLRQDNAAAVEGASATAGLSLGEYCALVFSGALSFEDGLKIVKVRGESMAAAGKMGKPHGMLSIIGLGDTDVETICKDVRSARGAATVCQLANYLFPQGRVISGHKDALEDAMAAAIKAGALKAVPLAVSGAFHTSLMQPARDALIKVLSEVRFQEPRIPVYSNVTAEPFANAADIPAMLGRQLVEPVQWESTLKALIGGGKTQLFELGPGAQIKAMVKRLDPAVWKAFKNTAA</sequence>
<organism evidence="3 4">
    <name type="scientific">[Myrmecia] bisecta</name>
    <dbReference type="NCBI Taxonomy" id="41462"/>
    <lineage>
        <taxon>Eukaryota</taxon>
        <taxon>Viridiplantae</taxon>
        <taxon>Chlorophyta</taxon>
        <taxon>core chlorophytes</taxon>
        <taxon>Trebouxiophyceae</taxon>
        <taxon>Trebouxiales</taxon>
        <taxon>Trebouxiaceae</taxon>
        <taxon>Myrmecia</taxon>
    </lineage>
</organism>
<dbReference type="SUPFAM" id="SSF52151">
    <property type="entry name" value="FabD/lysophospholipase-like"/>
    <property type="match status" value="1"/>
</dbReference>
<dbReference type="InterPro" id="IPR014043">
    <property type="entry name" value="Acyl_transferase_dom"/>
</dbReference>
<dbReference type="SUPFAM" id="SSF48403">
    <property type="entry name" value="Ankyrin repeat"/>
    <property type="match status" value="1"/>
</dbReference>
<evidence type="ECO:0000259" key="2">
    <source>
        <dbReference type="SMART" id="SM00827"/>
    </source>
</evidence>
<protein>
    <recommendedName>
        <fullName evidence="2">Malonyl-CoA:ACP transacylase (MAT) domain-containing protein</fullName>
    </recommendedName>
</protein>
<accession>A0AAW1R923</accession>
<dbReference type="PANTHER" id="PTHR47170">
    <property type="entry name" value="MALONYL-COA ACP TRANSACYLASE, ACP-BINDING"/>
    <property type="match status" value="1"/>
</dbReference>
<feature type="repeat" description="ANK" evidence="1">
    <location>
        <begin position="83"/>
        <end position="119"/>
    </location>
</feature>
<dbReference type="InterPro" id="IPR002110">
    <property type="entry name" value="Ankyrin_rpt"/>
</dbReference>
<keyword evidence="1" id="KW-0040">ANK repeat</keyword>
<dbReference type="InterPro" id="IPR052760">
    <property type="entry name" value="Mitochondrial_malonyltrans"/>
</dbReference>
<feature type="domain" description="Malonyl-CoA:ACP transacylase (MAT)" evidence="2">
    <location>
        <begin position="247"/>
        <end position="542"/>
    </location>
</feature>
<dbReference type="SMART" id="SM00248">
    <property type="entry name" value="ANK"/>
    <property type="match status" value="2"/>
</dbReference>
<evidence type="ECO:0000313" key="3">
    <source>
        <dbReference type="EMBL" id="KAK9830038.1"/>
    </source>
</evidence>
<keyword evidence="4" id="KW-1185">Reference proteome</keyword>
<name>A0AAW1R923_9CHLO</name>
<dbReference type="InterPro" id="IPR001227">
    <property type="entry name" value="Ac_transferase_dom_sf"/>
</dbReference>
<dbReference type="Proteomes" id="UP001489004">
    <property type="component" value="Unassembled WGS sequence"/>
</dbReference>
<dbReference type="Pfam" id="PF00698">
    <property type="entry name" value="Acyl_transf_1"/>
    <property type="match status" value="1"/>
</dbReference>
<dbReference type="InterPro" id="IPR016036">
    <property type="entry name" value="Malonyl_transacylase_ACP-bd"/>
</dbReference>
<reference evidence="3 4" key="1">
    <citation type="journal article" date="2024" name="Nat. Commun.">
        <title>Phylogenomics reveals the evolutionary origins of lichenization in chlorophyte algae.</title>
        <authorList>
            <person name="Puginier C."/>
            <person name="Libourel C."/>
            <person name="Otte J."/>
            <person name="Skaloud P."/>
            <person name="Haon M."/>
            <person name="Grisel S."/>
            <person name="Petersen M."/>
            <person name="Berrin J.G."/>
            <person name="Delaux P.M."/>
            <person name="Dal Grande F."/>
            <person name="Keller J."/>
        </authorList>
    </citation>
    <scope>NUCLEOTIDE SEQUENCE [LARGE SCALE GENOMIC DNA]</scope>
    <source>
        <strain evidence="3 4">SAG 2043</strain>
    </source>
</reference>
<dbReference type="Gene3D" id="3.30.70.250">
    <property type="entry name" value="Malonyl-CoA ACP transacylase, ACP-binding"/>
    <property type="match status" value="1"/>
</dbReference>
<dbReference type="EMBL" id="JALJOR010000001">
    <property type="protein sequence ID" value="KAK9830038.1"/>
    <property type="molecule type" value="Genomic_DNA"/>
</dbReference>
<dbReference type="AlphaFoldDB" id="A0AAW1R923"/>
<dbReference type="PROSITE" id="PS50297">
    <property type="entry name" value="ANK_REP_REGION"/>
    <property type="match status" value="2"/>
</dbReference>
<dbReference type="Gene3D" id="1.25.40.20">
    <property type="entry name" value="Ankyrin repeat-containing domain"/>
    <property type="match status" value="1"/>
</dbReference>
<comment type="caution">
    <text evidence="3">The sequence shown here is derived from an EMBL/GenBank/DDBJ whole genome shotgun (WGS) entry which is preliminary data.</text>
</comment>
<gene>
    <name evidence="3" type="ORF">WJX72_009330</name>
</gene>
<dbReference type="Gene3D" id="3.40.366.10">
    <property type="entry name" value="Malonyl-Coenzyme A Acyl Carrier Protein, domain 2"/>
    <property type="match status" value="1"/>
</dbReference>
<proteinExistence type="predicted"/>
<dbReference type="InterPro" id="IPR016035">
    <property type="entry name" value="Acyl_Trfase/lysoPLipase"/>
</dbReference>
<dbReference type="PROSITE" id="PS50088">
    <property type="entry name" value="ANK_REPEAT"/>
    <property type="match status" value="2"/>
</dbReference>